<dbReference type="InterPro" id="IPR009003">
    <property type="entry name" value="Peptidase_S1_PA"/>
</dbReference>
<dbReference type="EMBL" id="CP016634">
    <property type="protein sequence ID" value="ANY89877.1"/>
    <property type="molecule type" value="Genomic_DNA"/>
</dbReference>
<keyword evidence="1" id="KW-0732">Signal</keyword>
<name>A0A1B2FCC2_PSEPU</name>
<gene>
    <name evidence="2" type="ORF">IEC33019_4370</name>
</gene>
<dbReference type="AlphaFoldDB" id="A0A1B2FCC2"/>
<reference evidence="2" key="1">
    <citation type="submission" date="2016-07" db="EMBL/GenBank/DDBJ databases">
        <title>New class B carbapenemase carried by novel plasmid in Pseudomonas putida enviromental strain in eastern Amazonia.</title>
        <authorList>
            <person name="Souza C.O."/>
            <person name="Lima K.V."/>
            <person name="Brasiliense D.M."/>
            <person name="Perez-Chaparro P.J."/>
            <person name="Mamizuka E.M."/>
            <person name="Lima M.O."/>
            <person name="Lima L.N."/>
            <person name="McCulloch J.A."/>
        </authorList>
    </citation>
    <scope>NUCLEOTIDE SEQUENCE [LARGE SCALE GENOMIC DNA]</scope>
    <source>
        <strain evidence="2">IEC33019</strain>
    </source>
</reference>
<feature type="chain" id="PRO_5008536815" description="Serine protease" evidence="1">
    <location>
        <begin position="29"/>
        <end position="469"/>
    </location>
</feature>
<accession>A0A1B2FCC2</accession>
<proteinExistence type="predicted"/>
<feature type="signal peptide" evidence="1">
    <location>
        <begin position="1"/>
        <end position="28"/>
    </location>
</feature>
<evidence type="ECO:0000313" key="2">
    <source>
        <dbReference type="EMBL" id="ANY89877.1"/>
    </source>
</evidence>
<dbReference type="SUPFAM" id="SSF50494">
    <property type="entry name" value="Trypsin-like serine proteases"/>
    <property type="match status" value="1"/>
</dbReference>
<organism evidence="2">
    <name type="scientific">Pseudomonas putida</name>
    <name type="common">Arthrobacter siderocapsulatus</name>
    <dbReference type="NCBI Taxonomy" id="303"/>
    <lineage>
        <taxon>Bacteria</taxon>
        <taxon>Pseudomonadati</taxon>
        <taxon>Pseudomonadota</taxon>
        <taxon>Gammaproteobacteria</taxon>
        <taxon>Pseudomonadales</taxon>
        <taxon>Pseudomonadaceae</taxon>
        <taxon>Pseudomonas</taxon>
    </lineage>
</organism>
<evidence type="ECO:0000256" key="1">
    <source>
        <dbReference type="SAM" id="SignalP"/>
    </source>
</evidence>
<sequence length="469" mass="49696">MHTKHSLSSLLRSLLVATLLGAPTVASAESASSGGGLDTSALAMYQRPLSDSGLDFGLRKVKKSTAFLIDSGNDAAPALLVGSGHTVLDVFDQVATQLVGIGLVRFRGLPGVTFEVAHVRYASRRGLDFAIFELHQTQGALRALGVTPLALAGRKAIDNETVIAATRQNGVSQGVASWPEQALPWIDMLTGEGTLFRHLLMLDDVNLHDGDSGSPIVDAINHGVLAVVHSSVESGAHASDLSFLPACLHQGRFSAEAQGCGLGNVFNVVVEKDEDVRLIYKQSDQAPMLIDSSVYSTTALYQAKLAQWPEQCEELAGYGAPQASGAALNLPLEGFTLSPTNPTVLALCIWGHEPGALAPANRNAVALPVVVHQPGPAAQPELKISAPYYDPYGGKAYRVRFPSKHLLFQGVEFKLGPWQGTDCANPRNYGDLPATATGKIVVRQDTRLCAVGIDHAGQRSVPVEVRLQP</sequence>
<evidence type="ECO:0008006" key="3">
    <source>
        <dbReference type="Google" id="ProtNLM"/>
    </source>
</evidence>
<dbReference type="RefSeq" id="WP_070091974.1">
    <property type="nucleotide sequence ID" value="NZ_CP016634.1"/>
</dbReference>
<protein>
    <recommendedName>
        <fullName evidence="3">Serine protease</fullName>
    </recommendedName>
</protein>